<dbReference type="InterPro" id="IPR041171">
    <property type="entry name" value="SDR_Ig"/>
</dbReference>
<evidence type="ECO:0000256" key="4">
    <source>
        <dbReference type="ARBA" id="ARBA00022729"/>
    </source>
</evidence>
<sequence>MSKIQKYLLLLLTPIMIFMGLSTPQTVNADSGVELTKVITDISIWDVGNGQTLNKDGAGNYQLIKDSAYRFESQFDLSHYDGKLKDGDYFTFTIPAPITVENTNFDLKDKETDVAVGAAVVTSNGEGQGGTVKVTMKNLAEYLKKKGGNQIQGVKGTFYTEFKVTQVLDGKTLSYSESETSKEISHTISVKERGENDYTEGIKKENFAKIHGVMKEEHWDSAILNKSGEYMHKWTLRVNTNQSSYGTITLKDAVPDDSAPMQYIPEYMEVQAGYFDSSLNLRGNKILKKGEDYVVEYNSSYTQMTLKILNASARLAENGKPATYNVYYATTSPANGTNVINELSMSGDDKELTTSTERTTTKHRVTRSTKITTGGTIQLDTGYRITLYKEDAETAQMLNGAEFEITSPSGEKETVKIEKDGVAQSKVYSAEEVKKGEFTVVETKAPKGYVLDPTPFKVTVGENGIVRRVKNTKEKVSVPVTKKWEDGDNQDGKRPETVTVQLYANGKAVDGQTVTLNDANNWTAKFENLAKTDDDGKEINYTVKEVDVDGYTSEVSGDVANGYTITNTHKPEVTEISGKKTWSDNNNQDNKRPDSITVNLLANGKQVATKQVTAADEWKYSFKDLPKYDAGKEITYTIEESPVDGYTVEVKGYDISNTYAPAKVDIAGTKTWNDNNNQDGKRPDSITVNLLANGEKVASQVVTADNNWAYSFTNLDKYKDGKEIVYTVSEEPVDGYTVEVKGYDITNTYAPAKVDIAGTKTWNDNNNQDGKRPDSITVNLLANGEKVASQVVTADNNWAYSFTNLDKYKDGKEIVYTVSEEPVDDYTVEVKGYNITNTYTPEVTEISVEKVWNDAGNQDGKRPQAITVQLYANGQALVGKTATLNDANAWQATFSNLPAKEAGKDIVYTVKEVDAPAGYVTTSSIAGNKVTITNTYSPAMTSISGTKTWDDGGNQDGKRPASITVNLLANGQKVQSKTVTEADGWNYSFDNLPQYANGQLITYTIEEEAVVGYTATINGANIINSYSPEKVNIAVQKNWDDADNQDGKRPDKITVELYADGTLVDSKDITPAADGTWKTDFTGLPKYKDGQEIAYTIKEVAVDGYATTIDGANGQYTITNTYTPEKVALTGQKIWNDGNNQDGKRPATITVELLADGTPTGITAEASEATNWSYTFSNLDRYKAGQEIVYTVREVVVPDGYTAAVNGMNVTNSHTPEVTEISGQKTWDDNNNQDGIRPETITVHLLANGEETGLSVTTTADKDWAYSFKDVAKYKDGKEIVYTVREDVVAGYDAKIDGLNITNTHVPEVVTLTGTKSWNDGNNQDGIRPKSITVRLFADGKDTGLSATVTKDTDWTYSFKDLPKYKDGKAIVYTIREDKVSGYDAKIDGLNITNTHTPAIVNLKGQKVWDDEDNKAGIRPKSITVRLLADGKDTGKYVVVTADSKWTYSFKNLPKYKNGKAIVYTISEDPVAGYTTKIDGMTITNTHKPDKPTPPPSEEPNKPSPKSKGGRKSALPKTGEASSWLLVLSGLGLLGVVGYFIRKGPKA</sequence>
<keyword evidence="4 8" id="KW-0732">Signal</keyword>
<dbReference type="InterPro" id="IPR011252">
    <property type="entry name" value="Fibrogen-bd_dom1"/>
</dbReference>
<protein>
    <submittedName>
        <fullName evidence="10">Cell wall surface anchor family protein</fullName>
    </submittedName>
</protein>
<keyword evidence="7" id="KW-1133">Transmembrane helix</keyword>
<dbReference type="SUPFAM" id="SSF49401">
    <property type="entry name" value="Bacterial adhesins"/>
    <property type="match status" value="1"/>
</dbReference>
<keyword evidence="5" id="KW-0572">Peptidoglycan-anchor</keyword>
<dbReference type="GO" id="GO:0007155">
    <property type="term" value="P:cell adhesion"/>
    <property type="evidence" value="ECO:0007669"/>
    <property type="project" value="InterPro"/>
</dbReference>
<dbReference type="RefSeq" id="WP_145955197.1">
    <property type="nucleotide sequence ID" value="NZ_LT906439.1"/>
</dbReference>
<dbReference type="InterPro" id="IPR008454">
    <property type="entry name" value="Collagen-bd_Cna-like_B-typ_dom"/>
</dbReference>
<name>A0A239SXN5_9STRE</name>
<dbReference type="InterPro" id="IPR019931">
    <property type="entry name" value="LPXTG_anchor"/>
</dbReference>
<dbReference type="NCBIfam" id="TIGR01167">
    <property type="entry name" value="LPXTG_anchor"/>
    <property type="match status" value="1"/>
</dbReference>
<proteinExistence type="predicted"/>
<accession>A0A239SXN5</accession>
<evidence type="ECO:0000256" key="8">
    <source>
        <dbReference type="SAM" id="SignalP"/>
    </source>
</evidence>
<dbReference type="Gene3D" id="2.60.40.1280">
    <property type="match status" value="1"/>
</dbReference>
<feature type="chain" id="PRO_5012263793" evidence="8">
    <location>
        <begin position="30"/>
        <end position="1547"/>
    </location>
</feature>
<evidence type="ECO:0000313" key="10">
    <source>
        <dbReference type="EMBL" id="SNU89588.1"/>
    </source>
</evidence>
<feature type="transmembrane region" description="Helical" evidence="7">
    <location>
        <begin position="1521"/>
        <end position="1541"/>
    </location>
</feature>
<keyword evidence="7" id="KW-0812">Transmembrane</keyword>
<keyword evidence="3" id="KW-0964">Secreted</keyword>
<evidence type="ECO:0000256" key="3">
    <source>
        <dbReference type="ARBA" id="ARBA00022525"/>
    </source>
</evidence>
<dbReference type="EMBL" id="LT906439">
    <property type="protein sequence ID" value="SNU89588.1"/>
    <property type="molecule type" value="Genomic_DNA"/>
</dbReference>
<keyword evidence="2" id="KW-0134">Cell wall</keyword>
<feature type="signal peptide" evidence="8">
    <location>
        <begin position="1"/>
        <end position="29"/>
    </location>
</feature>
<keyword evidence="11" id="KW-1185">Reference proteome</keyword>
<dbReference type="SUPFAM" id="SSF49478">
    <property type="entry name" value="Cna protein B-type domain"/>
    <property type="match status" value="11"/>
</dbReference>
<evidence type="ECO:0000256" key="6">
    <source>
        <dbReference type="SAM" id="MobiDB-lite"/>
    </source>
</evidence>
<dbReference type="KEGG" id="smen:SAMEA4412692_1553"/>
<gene>
    <name evidence="10" type="primary">cna_2</name>
    <name evidence="10" type="ORF">SAMEA4412692_01553</name>
</gene>
<feature type="domain" description="Gram-positive cocci surface proteins LPxTG" evidence="9">
    <location>
        <begin position="1515"/>
        <end position="1547"/>
    </location>
</feature>
<evidence type="ECO:0000256" key="7">
    <source>
        <dbReference type="SAM" id="Phobius"/>
    </source>
</evidence>
<dbReference type="Pfam" id="PF17802">
    <property type="entry name" value="SpaA"/>
    <property type="match status" value="1"/>
</dbReference>
<evidence type="ECO:0000313" key="11">
    <source>
        <dbReference type="Proteomes" id="UP000215185"/>
    </source>
</evidence>
<dbReference type="STRING" id="1123308.GCA_000380085_00764"/>
<dbReference type="Proteomes" id="UP000215185">
    <property type="component" value="Chromosome 1"/>
</dbReference>
<dbReference type="Gene3D" id="2.60.40.10">
    <property type="entry name" value="Immunoglobulins"/>
    <property type="match status" value="1"/>
</dbReference>
<dbReference type="CDD" id="cd00222">
    <property type="entry name" value="CollagenBindB"/>
    <property type="match status" value="11"/>
</dbReference>
<evidence type="ECO:0000256" key="1">
    <source>
        <dbReference type="ARBA" id="ARBA00004168"/>
    </source>
</evidence>
<feature type="region of interest" description="Disordered" evidence="6">
    <location>
        <begin position="1481"/>
        <end position="1516"/>
    </location>
</feature>
<dbReference type="OrthoDB" id="1744455at2"/>
<comment type="subcellular location">
    <subcellularLocation>
        <location evidence="1">Secreted</location>
        <location evidence="1">Cell wall</location>
        <topology evidence="1">Peptidoglycan-anchor</topology>
    </subcellularLocation>
</comment>
<keyword evidence="7" id="KW-0472">Membrane</keyword>
<evidence type="ECO:0000256" key="5">
    <source>
        <dbReference type="ARBA" id="ARBA00023088"/>
    </source>
</evidence>
<dbReference type="InterPro" id="IPR008966">
    <property type="entry name" value="Adhesion_dom_sf"/>
</dbReference>
<dbReference type="Pfam" id="PF17961">
    <property type="entry name" value="Big_8"/>
    <property type="match status" value="1"/>
</dbReference>
<evidence type="ECO:0000259" key="9">
    <source>
        <dbReference type="PROSITE" id="PS50847"/>
    </source>
</evidence>
<dbReference type="PROSITE" id="PS50847">
    <property type="entry name" value="GRAM_POS_ANCHORING"/>
    <property type="match status" value="1"/>
</dbReference>
<dbReference type="InterPro" id="IPR041033">
    <property type="entry name" value="SpaA_PFL_dom_1"/>
</dbReference>
<dbReference type="eggNOG" id="COG4932">
    <property type="taxonomic scope" value="Bacteria"/>
</dbReference>
<reference evidence="10 11" key="1">
    <citation type="submission" date="2017-06" db="EMBL/GenBank/DDBJ databases">
        <authorList>
            <consortium name="Pathogen Informatics"/>
        </authorList>
    </citation>
    <scope>NUCLEOTIDE SEQUENCE [LARGE SCALE GENOMIC DNA]</scope>
    <source>
        <strain evidence="10 11">NCTC13788</strain>
    </source>
</reference>
<dbReference type="Gene3D" id="2.60.40.1140">
    <property type="entry name" value="Collagen-binding surface protein Cna, B-type domain"/>
    <property type="match status" value="11"/>
</dbReference>
<dbReference type="InterPro" id="IPR013783">
    <property type="entry name" value="Ig-like_fold"/>
</dbReference>
<dbReference type="Pfam" id="PF05738">
    <property type="entry name" value="Cna_B"/>
    <property type="match status" value="11"/>
</dbReference>
<evidence type="ECO:0000256" key="2">
    <source>
        <dbReference type="ARBA" id="ARBA00022512"/>
    </source>
</evidence>
<organism evidence="10 11">
    <name type="scientific">Streptococcus merionis</name>
    <dbReference type="NCBI Taxonomy" id="400065"/>
    <lineage>
        <taxon>Bacteria</taxon>
        <taxon>Bacillati</taxon>
        <taxon>Bacillota</taxon>
        <taxon>Bacilli</taxon>
        <taxon>Lactobacillales</taxon>
        <taxon>Streptococcaceae</taxon>
        <taxon>Streptococcus</taxon>
    </lineage>
</organism>